<dbReference type="PhylomeDB" id="O28610"/>
<feature type="domain" description="ArnR1-like winged helix-turn-helix" evidence="1">
    <location>
        <begin position="5"/>
        <end position="82"/>
    </location>
</feature>
<dbReference type="SUPFAM" id="SSF46785">
    <property type="entry name" value="Winged helix' DNA-binding domain"/>
    <property type="match status" value="1"/>
</dbReference>
<dbReference type="STRING" id="224325.AF_1663"/>
<dbReference type="Proteomes" id="UP000002199">
    <property type="component" value="Chromosome"/>
</dbReference>
<dbReference type="InterPro" id="IPR036390">
    <property type="entry name" value="WH_DNA-bd_sf"/>
</dbReference>
<proteinExistence type="predicted"/>
<dbReference type="AlphaFoldDB" id="O28610"/>
<dbReference type="eggNOG" id="arCOG01055">
    <property type="taxonomic scope" value="Archaea"/>
</dbReference>
<dbReference type="InterPro" id="IPR036388">
    <property type="entry name" value="WH-like_DNA-bd_sf"/>
</dbReference>
<gene>
    <name evidence="2" type="ordered locus">AF_1663</name>
</gene>
<keyword evidence="3" id="KW-1185">Reference proteome</keyword>
<sequence>MAEMRRSKIEIMAEILQTCSGNGVNITKIVYRVNLNSKVAQDYINCLLKEGFIEPVTDGKRTKYRTTEKGREFIQKFSEIEEDLQALKNAVENSIF</sequence>
<dbReference type="KEGG" id="afu:AF_1663"/>
<dbReference type="EMBL" id="AE000782">
    <property type="protein sequence ID" value="AAB89587.1"/>
    <property type="molecule type" value="Genomic_DNA"/>
</dbReference>
<organism evidence="2 3">
    <name type="scientific">Archaeoglobus fulgidus (strain ATCC 49558 / DSM 4304 / JCM 9628 / NBRC 100126 / VC-16)</name>
    <dbReference type="NCBI Taxonomy" id="224325"/>
    <lineage>
        <taxon>Archaea</taxon>
        <taxon>Methanobacteriati</taxon>
        <taxon>Methanobacteriota</taxon>
        <taxon>Archaeoglobi</taxon>
        <taxon>Archaeoglobales</taxon>
        <taxon>Archaeoglobaceae</taxon>
        <taxon>Archaeoglobus</taxon>
    </lineage>
</organism>
<evidence type="ECO:0000313" key="3">
    <source>
        <dbReference type="Proteomes" id="UP000002199"/>
    </source>
</evidence>
<dbReference type="Pfam" id="PF14947">
    <property type="entry name" value="HTH_45"/>
    <property type="match status" value="1"/>
</dbReference>
<dbReference type="InterPro" id="IPR038723">
    <property type="entry name" value="ArnR1-like_HTH"/>
</dbReference>
<evidence type="ECO:0000259" key="1">
    <source>
        <dbReference type="Pfam" id="PF14947"/>
    </source>
</evidence>
<dbReference type="PaxDb" id="224325-AF_1663"/>
<protein>
    <recommendedName>
        <fullName evidence="1">ArnR1-like winged helix-turn-helix domain-containing protein</fullName>
    </recommendedName>
</protein>
<accession>O28610</accession>
<dbReference type="HOGENOM" id="CLU_159725_3_1_2"/>
<name>O28610_ARCFU</name>
<evidence type="ECO:0000313" key="2">
    <source>
        <dbReference type="EMBL" id="AAB89587.1"/>
    </source>
</evidence>
<dbReference type="Gene3D" id="1.10.10.10">
    <property type="entry name" value="Winged helix-like DNA-binding domain superfamily/Winged helix DNA-binding domain"/>
    <property type="match status" value="1"/>
</dbReference>
<reference evidence="2 3" key="1">
    <citation type="journal article" date="1997" name="Nature">
        <title>The complete genome sequence of the hyperthermophilic, sulphate-reducing archaeon Archaeoglobus fulgidus.</title>
        <authorList>
            <person name="Klenk H.P."/>
            <person name="Clayton R.A."/>
            <person name="Tomb J."/>
            <person name="White O."/>
            <person name="Nelson K.E."/>
            <person name="Ketchum K.A."/>
            <person name="Dodson R.J."/>
            <person name="Gwinn M."/>
            <person name="Hickey E.K."/>
            <person name="Peterson J.D."/>
            <person name="Richardson D.L."/>
            <person name="Kerlavage A.R."/>
            <person name="Graham D.E."/>
            <person name="Kyrpides N.C."/>
            <person name="Fleischmann R.D."/>
            <person name="Quackenbush J."/>
            <person name="Lee N.H."/>
            <person name="Sutton G.G."/>
            <person name="Gill S."/>
            <person name="Kirkness E.F."/>
            <person name="Dougherty B.A."/>
            <person name="McKenney K."/>
            <person name="Adams M.D."/>
            <person name="Loftus B."/>
            <person name="Peterson S."/>
            <person name="Reich C.I."/>
            <person name="McNeil L.K."/>
            <person name="Badger J.H."/>
            <person name="Glodek A."/>
            <person name="Zhou L."/>
            <person name="Overbeek R."/>
            <person name="Gocayne J.D."/>
            <person name="Weidman J.F."/>
            <person name="McDonald L."/>
            <person name="Utterback T."/>
            <person name="Cotton M.D."/>
            <person name="Spriggs T."/>
            <person name="Artiach P."/>
            <person name="Kaine B.P."/>
            <person name="Sykes S.M."/>
            <person name="Sadow P.W."/>
            <person name="D'Andrea K.P."/>
            <person name="Bowman C."/>
            <person name="Fujii C."/>
            <person name="Garland S.A."/>
            <person name="Mason T.M."/>
            <person name="Olsen G.J."/>
            <person name="Fraser C.M."/>
            <person name="Smith H.O."/>
            <person name="Woese C.R."/>
            <person name="Venter J.C."/>
        </authorList>
    </citation>
    <scope>NUCLEOTIDE SEQUENCE [LARGE SCALE GENOMIC DNA]</scope>
    <source>
        <strain evidence="3">ATCC 49558 / DSM 4304 / JCM 9628 / NBRC 100126 / VC-16</strain>
    </source>
</reference>
<dbReference type="EnsemblBacteria" id="AAB89587">
    <property type="protein sequence ID" value="AAB89587"/>
    <property type="gene ID" value="AF_1663"/>
</dbReference>
<dbReference type="PIR" id="F69457">
    <property type="entry name" value="F69457"/>
</dbReference>